<dbReference type="AlphaFoldDB" id="A0A4R1L644"/>
<gene>
    <name evidence="3" type="ORF">C7378_2243</name>
</gene>
<dbReference type="EMBL" id="SMGK01000003">
    <property type="protein sequence ID" value="TCK72657.1"/>
    <property type="molecule type" value="Genomic_DNA"/>
</dbReference>
<evidence type="ECO:0000259" key="1">
    <source>
        <dbReference type="Pfam" id="PF00534"/>
    </source>
</evidence>
<protein>
    <submittedName>
        <fullName evidence="3">Glycosyltransferase involved in cell wall biosynthesis</fullName>
    </submittedName>
</protein>
<dbReference type="Proteomes" id="UP000295210">
    <property type="component" value="Unassembled WGS sequence"/>
</dbReference>
<dbReference type="SUPFAM" id="SSF53756">
    <property type="entry name" value="UDP-Glycosyltransferase/glycogen phosphorylase"/>
    <property type="match status" value="1"/>
</dbReference>
<dbReference type="InterPro" id="IPR050194">
    <property type="entry name" value="Glycosyltransferase_grp1"/>
</dbReference>
<keyword evidence="4" id="KW-1185">Reference proteome</keyword>
<dbReference type="InterPro" id="IPR028098">
    <property type="entry name" value="Glyco_trans_4-like_N"/>
</dbReference>
<dbReference type="PANTHER" id="PTHR45947:SF3">
    <property type="entry name" value="SULFOQUINOVOSYL TRANSFERASE SQD2"/>
    <property type="match status" value="1"/>
</dbReference>
<evidence type="ECO:0000313" key="3">
    <source>
        <dbReference type="EMBL" id="TCK72657.1"/>
    </source>
</evidence>
<dbReference type="Gene3D" id="3.40.50.2000">
    <property type="entry name" value="Glycogen Phosphorylase B"/>
    <property type="match status" value="2"/>
</dbReference>
<evidence type="ECO:0000313" key="4">
    <source>
        <dbReference type="Proteomes" id="UP000295210"/>
    </source>
</evidence>
<organism evidence="3 4">
    <name type="scientific">Acidipila rosea</name>
    <dbReference type="NCBI Taxonomy" id="768535"/>
    <lineage>
        <taxon>Bacteria</taxon>
        <taxon>Pseudomonadati</taxon>
        <taxon>Acidobacteriota</taxon>
        <taxon>Terriglobia</taxon>
        <taxon>Terriglobales</taxon>
        <taxon>Acidobacteriaceae</taxon>
        <taxon>Acidipila</taxon>
    </lineage>
</organism>
<accession>A0A4R1L644</accession>
<evidence type="ECO:0000259" key="2">
    <source>
        <dbReference type="Pfam" id="PF13439"/>
    </source>
</evidence>
<dbReference type="PANTHER" id="PTHR45947">
    <property type="entry name" value="SULFOQUINOVOSYL TRANSFERASE SQD2"/>
    <property type="match status" value="1"/>
</dbReference>
<dbReference type="Pfam" id="PF13439">
    <property type="entry name" value="Glyco_transf_4"/>
    <property type="match status" value="1"/>
</dbReference>
<sequence>MAYLPDSFHEINGVAHTSRQFEAFARRRGLPFLCVRAGTRELHHAQDNGVETLEIERGRLSIALEKDLRFDAGFARHLPQMARTLKAFRPDVIHVTGPSELGLLGLALAKWLRVPLAASWHTNLHEYAARRSTKLMDNERLAKLIEAGSLGVLTSFYSFAQTLFAPNAQICAMLAERTGRPCRLMARGVDADFFSPTHRQRPKDDGEFVLGYVGRFSREKNVFLLGRMDAELKARGFNNVRFLLVGQGGQEAWLREHLPQARFTGVLRGRALAEAFASMDAFVFPSHTDTFGNVVLEALASGVPAIVTADGGPCTIVRDGITGIVTNDNGFGAAVARLMTAPELHAQMRLAAREDALGASWDAVFDNVYAGYSAMLATPARRAKQRRAAAGKQRVPAVRSKG</sequence>
<dbReference type="InterPro" id="IPR001296">
    <property type="entry name" value="Glyco_trans_1"/>
</dbReference>
<name>A0A4R1L644_9BACT</name>
<keyword evidence="3" id="KW-0808">Transferase</keyword>
<dbReference type="Pfam" id="PF00534">
    <property type="entry name" value="Glycos_transf_1"/>
    <property type="match status" value="1"/>
</dbReference>
<proteinExistence type="predicted"/>
<dbReference type="GO" id="GO:0016757">
    <property type="term" value="F:glycosyltransferase activity"/>
    <property type="evidence" value="ECO:0007669"/>
    <property type="project" value="InterPro"/>
</dbReference>
<feature type="domain" description="Glycosyl transferase family 1" evidence="1">
    <location>
        <begin position="198"/>
        <end position="354"/>
    </location>
</feature>
<comment type="caution">
    <text evidence="3">The sequence shown here is derived from an EMBL/GenBank/DDBJ whole genome shotgun (WGS) entry which is preliminary data.</text>
</comment>
<dbReference type="RefSeq" id="WP_243648195.1">
    <property type="nucleotide sequence ID" value="NZ_SMGK01000003.1"/>
</dbReference>
<reference evidence="3 4" key="1">
    <citation type="submission" date="2019-03" db="EMBL/GenBank/DDBJ databases">
        <title>Genomic Encyclopedia of Type Strains, Phase IV (KMG-IV): sequencing the most valuable type-strain genomes for metagenomic binning, comparative biology and taxonomic classification.</title>
        <authorList>
            <person name="Goeker M."/>
        </authorList>
    </citation>
    <scope>NUCLEOTIDE SEQUENCE [LARGE SCALE GENOMIC DNA]</scope>
    <source>
        <strain evidence="3 4">DSM 103428</strain>
    </source>
</reference>
<feature type="domain" description="Glycosyltransferase subfamily 4-like N-terminal" evidence="2">
    <location>
        <begin position="25"/>
        <end position="192"/>
    </location>
</feature>